<accession>A0ABM5IIR3</accession>
<dbReference type="GeneID" id="114328960"/>
<evidence type="ECO:0000256" key="2">
    <source>
        <dbReference type="ARBA" id="ARBA00022771"/>
    </source>
</evidence>
<evidence type="ECO:0000259" key="5">
    <source>
        <dbReference type="Pfam" id="PF10551"/>
    </source>
</evidence>
<name>A0ABM5IIR3_DIAVI</name>
<keyword evidence="7" id="KW-1185">Reference proteome</keyword>
<evidence type="ECO:0000259" key="4">
    <source>
        <dbReference type="Pfam" id="PF04500"/>
    </source>
</evidence>
<evidence type="ECO:0008006" key="8">
    <source>
        <dbReference type="Google" id="ProtNLM"/>
    </source>
</evidence>
<dbReference type="EnsemblMetazoa" id="XM_028277955.2">
    <property type="protein sequence ID" value="XP_028133756.2"/>
    <property type="gene ID" value="LOC114328960"/>
</dbReference>
<protein>
    <recommendedName>
        <fullName evidence="8">MULE transposase domain-containing protein</fullName>
    </recommendedName>
</protein>
<sequence>MATFMSTQRGGRKLIYEDHSYNKVRDSSDGKIYWRCDELSTKCGATAITDAASNVLLGKPHNHASSPTKIALKALQHKIKEEAVSSSSTARAVVSNALEGISDGVKVHLPKIKNLQKTVSRKRQRTGTIPPVPHSLTDIIIPDDLRRTKTSEPQDFILSDSGTEDKNRIIIFSCTSDLNRLIQCQTWVVDGTFTSAPNLWYQLWVIYGVFHSKTIPFIYAFLPNKNEDIYERTLVNIFQKIDTIQPGARPNTIIIDFEMAVVNTFRQLVPDVKIRGCFFHFCKAIWLKVQQLGLEQIYTDDEYFQTIIKSFCALSFVPPAEVSHAFELLGNELVESFGEDERYHGFIDYFIATWVGRTLPPRNPRFAINVWNCNNITLEGLPRATNSIESWHHIFYSIFSSHHLNPNRVIEKLLKEQLTQDDLCTRLEAGHVIAPYSHKQYQIVNEKFLQIIKDYNSSYISGFLQICSHYVIL</sequence>
<dbReference type="Pfam" id="PF04500">
    <property type="entry name" value="FLYWCH"/>
    <property type="match status" value="1"/>
</dbReference>
<proteinExistence type="predicted"/>
<reference evidence="6" key="1">
    <citation type="submission" date="2025-05" db="UniProtKB">
        <authorList>
            <consortium name="EnsemblMetazoa"/>
        </authorList>
    </citation>
    <scope>IDENTIFICATION</scope>
</reference>
<dbReference type="Pfam" id="PF10551">
    <property type="entry name" value="MULE"/>
    <property type="match status" value="1"/>
</dbReference>
<dbReference type="InterPro" id="IPR007588">
    <property type="entry name" value="Znf_FLYWCH"/>
</dbReference>
<feature type="domain" description="MULE transposase" evidence="5">
    <location>
        <begin position="187"/>
        <end position="283"/>
    </location>
</feature>
<evidence type="ECO:0000313" key="7">
    <source>
        <dbReference type="Proteomes" id="UP001652700"/>
    </source>
</evidence>
<keyword evidence="1" id="KW-0479">Metal-binding</keyword>
<dbReference type="RefSeq" id="XP_028133756.2">
    <property type="nucleotide sequence ID" value="XM_028277955.2"/>
</dbReference>
<dbReference type="Gene3D" id="2.20.25.240">
    <property type="match status" value="1"/>
</dbReference>
<keyword evidence="3" id="KW-0862">Zinc</keyword>
<dbReference type="InterPro" id="IPR018289">
    <property type="entry name" value="MULE_transposase_dom"/>
</dbReference>
<feature type="domain" description="FLYWCH-type" evidence="4">
    <location>
        <begin position="4"/>
        <end position="63"/>
    </location>
</feature>
<keyword evidence="2" id="KW-0863">Zinc-finger</keyword>
<organism evidence="6 7">
    <name type="scientific">Diabrotica virgifera virgifera</name>
    <name type="common">western corn rootworm</name>
    <dbReference type="NCBI Taxonomy" id="50390"/>
    <lineage>
        <taxon>Eukaryota</taxon>
        <taxon>Metazoa</taxon>
        <taxon>Ecdysozoa</taxon>
        <taxon>Arthropoda</taxon>
        <taxon>Hexapoda</taxon>
        <taxon>Insecta</taxon>
        <taxon>Pterygota</taxon>
        <taxon>Neoptera</taxon>
        <taxon>Endopterygota</taxon>
        <taxon>Coleoptera</taxon>
        <taxon>Polyphaga</taxon>
        <taxon>Cucujiformia</taxon>
        <taxon>Chrysomeloidea</taxon>
        <taxon>Chrysomelidae</taxon>
        <taxon>Galerucinae</taxon>
        <taxon>Diabroticina</taxon>
        <taxon>Diabroticites</taxon>
        <taxon>Diabrotica</taxon>
    </lineage>
</organism>
<evidence type="ECO:0000256" key="1">
    <source>
        <dbReference type="ARBA" id="ARBA00022723"/>
    </source>
</evidence>
<dbReference type="Proteomes" id="UP001652700">
    <property type="component" value="Unplaced"/>
</dbReference>
<evidence type="ECO:0000256" key="3">
    <source>
        <dbReference type="ARBA" id="ARBA00022833"/>
    </source>
</evidence>
<evidence type="ECO:0000313" key="6">
    <source>
        <dbReference type="EnsemblMetazoa" id="XP_028133756.2"/>
    </source>
</evidence>